<comment type="caution">
    <text evidence="1">The sequence shown here is derived from an EMBL/GenBank/DDBJ whole genome shotgun (WGS) entry which is preliminary data.</text>
</comment>
<evidence type="ECO:0000313" key="1">
    <source>
        <dbReference type="EMBL" id="MCI8212281.1"/>
    </source>
</evidence>
<sequence length="179" mass="20828">MSKEKPFYEYQREPWLTEPGYEHVNQREDYVKWKKINEEMDFDLTQITYSSFMKQLADTRPELAVKAFGFTLDASASIKIIDYNESLTDAEKTELTERINAFDGFQSQLRARARGMMTLVDHDHETFGGRYVLNIENFQGVIDFAKLMNASVNNVYDEWVGQVQTNAGERESTRILLTV</sequence>
<dbReference type="Proteomes" id="UP001320513">
    <property type="component" value="Unassembled WGS sequence"/>
</dbReference>
<accession>A0ABS9ZQ51</accession>
<dbReference type="EMBL" id="LOHG01000019">
    <property type="protein sequence ID" value="MCI8212281.1"/>
    <property type="molecule type" value="Genomic_DNA"/>
</dbReference>
<gene>
    <name evidence="1" type="ORF">AUC61_22365</name>
</gene>
<evidence type="ECO:0000313" key="2">
    <source>
        <dbReference type="Proteomes" id="UP001320513"/>
    </source>
</evidence>
<organism evidence="1 2">
    <name type="scientific">Pseudomonas maioricensis</name>
    <dbReference type="NCBI Taxonomy" id="1766623"/>
    <lineage>
        <taxon>Bacteria</taxon>
        <taxon>Pseudomonadati</taxon>
        <taxon>Pseudomonadota</taxon>
        <taxon>Gammaproteobacteria</taxon>
        <taxon>Pseudomonadales</taxon>
        <taxon>Pseudomonadaceae</taxon>
        <taxon>Pseudomonas</taxon>
    </lineage>
</organism>
<protein>
    <submittedName>
        <fullName evidence="1">Uncharacterized protein</fullName>
    </submittedName>
</protein>
<name>A0ABS9ZQ51_9PSED</name>
<keyword evidence="2" id="KW-1185">Reference proteome</keyword>
<proteinExistence type="predicted"/>
<reference evidence="1 2" key="1">
    <citation type="submission" date="2015-12" db="EMBL/GenBank/DDBJ databases">
        <title>Phylogenomics in the description of a new species in the Pseudomonas syringae group.</title>
        <authorList>
            <person name="Busquets A."/>
            <person name="Gomila M."/>
            <person name="Beiki F."/>
            <person name="Rahimian H."/>
            <person name="Mulet M."/>
            <person name="Sanchez D."/>
            <person name="Garcia-Valdes E."/>
            <person name="Lalucat J."/>
        </authorList>
    </citation>
    <scope>NUCLEOTIDE SEQUENCE [LARGE SCALE GENOMIC DNA]</scope>
    <source>
        <strain evidence="1 2">S25</strain>
    </source>
</reference>